<protein>
    <submittedName>
        <fullName evidence="1">Spore coat protein YsxE</fullName>
    </submittedName>
</protein>
<evidence type="ECO:0000313" key="1">
    <source>
        <dbReference type="EMBL" id="MBM7631676.1"/>
    </source>
</evidence>
<keyword evidence="1" id="KW-0946">Virion</keyword>
<dbReference type="RefSeq" id="WP_204695769.1">
    <property type="nucleotide sequence ID" value="NZ_JAFBEC010000002.1"/>
</dbReference>
<dbReference type="PANTHER" id="PTHR39179:SF3">
    <property type="entry name" value="COTS-RELATED PROTEIN"/>
    <property type="match status" value="1"/>
</dbReference>
<reference evidence="1 2" key="1">
    <citation type="submission" date="2021-01" db="EMBL/GenBank/DDBJ databases">
        <title>Genomic Encyclopedia of Type Strains, Phase IV (KMG-IV): sequencing the most valuable type-strain genomes for metagenomic binning, comparative biology and taxonomic classification.</title>
        <authorList>
            <person name="Goeker M."/>
        </authorList>
    </citation>
    <scope>NUCLEOTIDE SEQUENCE [LARGE SCALE GENOMIC DNA]</scope>
    <source>
        <strain evidence="1 2">DSM 25540</strain>
    </source>
</reference>
<accession>A0ABS2P8J6</accession>
<gene>
    <name evidence="1" type="ORF">JOD17_000768</name>
</gene>
<dbReference type="Proteomes" id="UP000741863">
    <property type="component" value="Unassembled WGS sequence"/>
</dbReference>
<dbReference type="Gene3D" id="3.90.1200.10">
    <property type="match status" value="1"/>
</dbReference>
<name>A0ABS2P8J6_9BACL</name>
<dbReference type="InterPro" id="IPR011009">
    <property type="entry name" value="Kinase-like_dom_sf"/>
</dbReference>
<keyword evidence="2" id="KW-1185">Reference proteome</keyword>
<dbReference type="EMBL" id="JAFBEC010000002">
    <property type="protein sequence ID" value="MBM7631676.1"/>
    <property type="molecule type" value="Genomic_DNA"/>
</dbReference>
<proteinExistence type="predicted"/>
<comment type="caution">
    <text evidence="1">The sequence shown here is derived from an EMBL/GenBank/DDBJ whole genome shotgun (WGS) entry which is preliminary data.</text>
</comment>
<dbReference type="PANTHER" id="PTHR39179">
    <property type="entry name" value="SPORE COAT PROTEIN I"/>
    <property type="match status" value="1"/>
</dbReference>
<evidence type="ECO:0000313" key="2">
    <source>
        <dbReference type="Proteomes" id="UP000741863"/>
    </source>
</evidence>
<sequence length="341" mass="39903">MIEPNWSEAVRAIANDKSDWSWVSERVIKVDHPEGPMAMKRWQRTVSERDTFLHHLRYGERAGIQGIIPLMTGTRGDFPIFEHEGADYYLEPWVEEQLLTSPPSKELRLLAILAANHKLSENEQVIEEEAMTEYAQEVDLLWNQQRLTMEQMADQMEQVRFLSPFTMTFLHAGPFLERMFQAGRTGFQQWVRHVKDQGSYRFVFCHGQPSLEHGIIASDGNAWWTNWEESGPNHMAYDLAYFYQDIARNQPFHALDQQAIFGTYEAYGPVWREADTSLLKALMLTPTPVIEFVELYRTNPNRYAEHQWTAMLEVKLNTLRYLSEMVRFKEDQEAAMRQSST</sequence>
<dbReference type="SUPFAM" id="SSF56112">
    <property type="entry name" value="Protein kinase-like (PK-like)"/>
    <property type="match status" value="1"/>
</dbReference>
<dbReference type="InterPro" id="IPR047175">
    <property type="entry name" value="CotS-like"/>
</dbReference>
<organism evidence="1 2">
    <name type="scientific">Geomicrobium sediminis</name>
    <dbReference type="NCBI Taxonomy" id="1347788"/>
    <lineage>
        <taxon>Bacteria</taxon>
        <taxon>Bacillati</taxon>
        <taxon>Bacillota</taxon>
        <taxon>Bacilli</taxon>
        <taxon>Bacillales</taxon>
        <taxon>Geomicrobium</taxon>
    </lineage>
</organism>
<keyword evidence="1" id="KW-0167">Capsid protein</keyword>